<dbReference type="Proteomes" id="UP001361239">
    <property type="component" value="Unassembled WGS sequence"/>
</dbReference>
<evidence type="ECO:0000313" key="1">
    <source>
        <dbReference type="EMBL" id="MEJ5976664.1"/>
    </source>
</evidence>
<comment type="caution">
    <text evidence="1">The sequence shown here is derived from an EMBL/GenBank/DDBJ whole genome shotgun (WGS) entry which is preliminary data.</text>
</comment>
<name>A0ABU8RU85_9SPHN</name>
<accession>A0ABU8RU85</accession>
<dbReference type="RefSeq" id="WP_339586567.1">
    <property type="nucleotide sequence ID" value="NZ_JBBHJZ010000001.1"/>
</dbReference>
<sequence>MRSEPFLKLAKHEKHVALESIEDRHEVSPAGDGLGVSAQHNRFAGGFERGDKERAIGLWQRGFAFDRFLDNEGEACPRKTARGETD</sequence>
<organism evidence="1 2">
    <name type="scientific">Novosphingobium anseongense</name>
    <dbReference type="NCBI Taxonomy" id="3133436"/>
    <lineage>
        <taxon>Bacteria</taxon>
        <taxon>Pseudomonadati</taxon>
        <taxon>Pseudomonadota</taxon>
        <taxon>Alphaproteobacteria</taxon>
        <taxon>Sphingomonadales</taxon>
        <taxon>Sphingomonadaceae</taxon>
        <taxon>Novosphingobium</taxon>
    </lineage>
</organism>
<protein>
    <submittedName>
        <fullName evidence="1">Uncharacterized protein</fullName>
    </submittedName>
</protein>
<reference evidence="1 2" key="1">
    <citation type="submission" date="2024-03" db="EMBL/GenBank/DDBJ databases">
        <authorList>
            <person name="Jo J.-H."/>
        </authorList>
    </citation>
    <scope>NUCLEOTIDE SEQUENCE [LARGE SCALE GENOMIC DNA]</scope>
    <source>
        <strain evidence="1 2">PS1R-30</strain>
    </source>
</reference>
<dbReference type="EMBL" id="JBBHJZ010000001">
    <property type="protein sequence ID" value="MEJ5976664.1"/>
    <property type="molecule type" value="Genomic_DNA"/>
</dbReference>
<evidence type="ECO:0000313" key="2">
    <source>
        <dbReference type="Proteomes" id="UP001361239"/>
    </source>
</evidence>
<keyword evidence="2" id="KW-1185">Reference proteome</keyword>
<gene>
    <name evidence="1" type="ORF">WG901_08465</name>
</gene>
<proteinExistence type="predicted"/>